<feature type="signal peptide" evidence="1">
    <location>
        <begin position="1"/>
        <end position="26"/>
    </location>
</feature>
<evidence type="ECO:0000256" key="1">
    <source>
        <dbReference type="SAM" id="SignalP"/>
    </source>
</evidence>
<protein>
    <submittedName>
        <fullName evidence="2">Uncharacterized protein</fullName>
    </submittedName>
</protein>
<organism evidence="2 3">
    <name type="scientific">Mucilaginibacter gossypiicola</name>
    <dbReference type="NCBI Taxonomy" id="551995"/>
    <lineage>
        <taxon>Bacteria</taxon>
        <taxon>Pseudomonadati</taxon>
        <taxon>Bacteroidota</taxon>
        <taxon>Sphingobacteriia</taxon>
        <taxon>Sphingobacteriales</taxon>
        <taxon>Sphingobacteriaceae</taxon>
        <taxon>Mucilaginibacter</taxon>
    </lineage>
</organism>
<evidence type="ECO:0000313" key="3">
    <source>
        <dbReference type="Proteomes" id="UP000198942"/>
    </source>
</evidence>
<dbReference type="PROSITE" id="PS51257">
    <property type="entry name" value="PROKAR_LIPOPROTEIN"/>
    <property type="match status" value="1"/>
</dbReference>
<sequence length="202" mass="23146">MKTVTLSLIALLLILVSCNHISSKKADQQTAVPKPLQDDIDDYSIKKSRGDNLLQDIYADQVGKQPELQNLENLMKHFYDGLPDSLKSFQVYDNKSNAYYRSTNDALNNVQDTVLRDRLRALINESKHKYLDTIKRFSTLMAHIDSNKIKIEDYHTVLKIVTTLPIIETYQYKNLPDIKSVANLANEAQRLKAKTIQLANKH</sequence>
<keyword evidence="1" id="KW-0732">Signal</keyword>
<keyword evidence="3" id="KW-1185">Reference proteome</keyword>
<accession>A0A1H8UVA1</accession>
<dbReference type="STRING" id="551995.SAMN05192574_12086"/>
<proteinExistence type="predicted"/>
<reference evidence="3" key="1">
    <citation type="submission" date="2016-10" db="EMBL/GenBank/DDBJ databases">
        <authorList>
            <person name="Varghese N."/>
            <person name="Submissions S."/>
        </authorList>
    </citation>
    <scope>NUCLEOTIDE SEQUENCE [LARGE SCALE GENOMIC DNA]</scope>
    <source>
        <strain evidence="3">Gh-48</strain>
    </source>
</reference>
<dbReference type="EMBL" id="FOCL01000020">
    <property type="protein sequence ID" value="SEP06498.1"/>
    <property type="molecule type" value="Genomic_DNA"/>
</dbReference>
<dbReference type="Proteomes" id="UP000198942">
    <property type="component" value="Unassembled WGS sequence"/>
</dbReference>
<feature type="chain" id="PRO_5011628816" evidence="1">
    <location>
        <begin position="27"/>
        <end position="202"/>
    </location>
</feature>
<evidence type="ECO:0000313" key="2">
    <source>
        <dbReference type="EMBL" id="SEP06498.1"/>
    </source>
</evidence>
<dbReference type="AlphaFoldDB" id="A0A1H8UVA1"/>
<name>A0A1H8UVA1_9SPHI</name>
<gene>
    <name evidence="2" type="ORF">SAMN05192574_12086</name>
</gene>